<keyword evidence="2" id="KW-1185">Reference proteome</keyword>
<reference evidence="1 2" key="1">
    <citation type="submission" date="2024-09" db="EMBL/GenBank/DDBJ databases">
        <title>Floridaenema gen nov. (Aerosakkonemataceae, Aerosakkonematales ord. nov., Cyanobacteria) from benthic tropical and subtropical fresh waters, with the description of four new species.</title>
        <authorList>
            <person name="Moretto J.A."/>
            <person name="Berthold D.E."/>
            <person name="Lefler F.W."/>
            <person name="Huang I.-S."/>
            <person name="Laughinghouse H. IV."/>
        </authorList>
    </citation>
    <scope>NUCLEOTIDE SEQUENCE [LARGE SCALE GENOMIC DNA]</scope>
    <source>
        <strain evidence="1 2">BLCC-F167</strain>
    </source>
</reference>
<sequence>MLQFVFTPEIQALIDAGVYEVVRNNATGQLIGTVRDKLTGRFAGNAIQAIVMDDRSPFINIINGAGKDIIGNVINGNPVSPLLSGLQMFQVHRGFQKTYAEIDIVKAGIQSLQASVGVLQATTSVIGVGVATGVVLSAVNLWQTMKLREDVKQLRLEVKDGFIDLKKALKDQGKEIIQRIDEVAQDIMFQQHRLEFIKAYGKFLEATKLMRTAMSFQDLSDRKLELANVRQSLGEALSIYNSPQLLSETCAAGQLRRYECAWAIDQTIVLSYQLQNEPAAVSDRLSQLQTKIRQDTRKVIDSCETEEELDFLFPEITRIHDHDLAVLESWQNHIDWLRTLPESELKLLESAEFNPTEIAQISDTNSTTALEIPPEIQLYESLKQKSHYQSLLDQMRLMMQPELRRQYELYVSQQSAIAQHKTLTQPNLQQASNLAVANLYWYFKHREQTPALEQI</sequence>
<dbReference type="RefSeq" id="WP_413281539.1">
    <property type="nucleotide sequence ID" value="NZ_JBHFNT010000301.1"/>
</dbReference>
<organism evidence="1 2">
    <name type="scientific">Floridaenema evergladense BLCC-F167</name>
    <dbReference type="NCBI Taxonomy" id="3153639"/>
    <lineage>
        <taxon>Bacteria</taxon>
        <taxon>Bacillati</taxon>
        <taxon>Cyanobacteriota</taxon>
        <taxon>Cyanophyceae</taxon>
        <taxon>Oscillatoriophycideae</taxon>
        <taxon>Aerosakkonematales</taxon>
        <taxon>Aerosakkonemataceae</taxon>
        <taxon>Floridanema</taxon>
        <taxon>Floridanema evergladense</taxon>
    </lineage>
</organism>
<protein>
    <submittedName>
        <fullName evidence="1">Uncharacterized protein</fullName>
    </submittedName>
</protein>
<dbReference type="Proteomes" id="UP001576780">
    <property type="component" value="Unassembled WGS sequence"/>
</dbReference>
<proteinExistence type="predicted"/>
<evidence type="ECO:0000313" key="1">
    <source>
        <dbReference type="EMBL" id="MFB2839261.1"/>
    </source>
</evidence>
<dbReference type="EMBL" id="JBHFNT010000301">
    <property type="protein sequence ID" value="MFB2839261.1"/>
    <property type="molecule type" value="Genomic_DNA"/>
</dbReference>
<name>A0ABV4WWL8_9CYAN</name>
<evidence type="ECO:0000313" key="2">
    <source>
        <dbReference type="Proteomes" id="UP001576780"/>
    </source>
</evidence>
<comment type="caution">
    <text evidence="1">The sequence shown here is derived from an EMBL/GenBank/DDBJ whole genome shotgun (WGS) entry which is preliminary data.</text>
</comment>
<gene>
    <name evidence="1" type="ORF">ACE1CA_32625</name>
</gene>
<accession>A0ABV4WWL8</accession>